<dbReference type="GO" id="GO:0009307">
    <property type="term" value="P:DNA restriction-modification system"/>
    <property type="evidence" value="ECO:0007669"/>
    <property type="project" value="UniProtKB-KW"/>
</dbReference>
<reference evidence="5 6" key="1">
    <citation type="journal article" date="2018" name="Front. Microbiol.">
        <title>Adaptation of the Freshwater Bloom-Forming Cyanobacterium Microcystis aeruginosa to Brackish Water Is Driven by Recent Horizontal Transfer of Sucrose Genes.</title>
        <authorList>
            <person name="Tanabe Y."/>
            <person name="Hodoki Y."/>
            <person name="Sano T."/>
            <person name="Tada K."/>
            <person name="Watanabe M.M."/>
        </authorList>
    </citation>
    <scope>NUCLEOTIDE SEQUENCE [LARGE SCALE GENOMIC DNA]</scope>
    <source>
        <strain evidence="5 6">Sj</strain>
    </source>
</reference>
<evidence type="ECO:0000313" key="5">
    <source>
        <dbReference type="EMBL" id="GBL12588.1"/>
    </source>
</evidence>
<dbReference type="GO" id="GO:0003677">
    <property type="term" value="F:DNA binding"/>
    <property type="evidence" value="ECO:0007669"/>
    <property type="project" value="UniProtKB-KW"/>
</dbReference>
<keyword evidence="2" id="KW-0680">Restriction system</keyword>
<dbReference type="InterPro" id="IPR052021">
    <property type="entry name" value="Type-I_RS_S_subunit"/>
</dbReference>
<dbReference type="Gene3D" id="1.10.287.1120">
    <property type="entry name" value="Bipartite methylase S protein"/>
    <property type="match status" value="1"/>
</dbReference>
<gene>
    <name evidence="5" type="primary">hsdS_5</name>
    <name evidence="5" type="ORF">MSj_04108</name>
</gene>
<dbReference type="PANTHER" id="PTHR30408:SF12">
    <property type="entry name" value="TYPE I RESTRICTION ENZYME MJAVIII SPECIFICITY SUBUNIT"/>
    <property type="match status" value="1"/>
</dbReference>
<feature type="domain" description="Type I restriction modification DNA specificity" evidence="4">
    <location>
        <begin position="199"/>
        <end position="346"/>
    </location>
</feature>
<protein>
    <submittedName>
        <fullName evidence="5">Type-1 restriction enzyme EcoKI specificity protein</fullName>
    </submittedName>
</protein>
<dbReference type="InterPro" id="IPR000055">
    <property type="entry name" value="Restrct_endonuc_typeI_TRD"/>
</dbReference>
<evidence type="ECO:0000313" key="6">
    <source>
        <dbReference type="Proteomes" id="UP000248272"/>
    </source>
</evidence>
<keyword evidence="3" id="KW-0238">DNA-binding</keyword>
<organism evidence="5 6">
    <name type="scientific">Microcystis aeruginosa Sj</name>
    <dbReference type="NCBI Taxonomy" id="1979544"/>
    <lineage>
        <taxon>Bacteria</taxon>
        <taxon>Bacillati</taxon>
        <taxon>Cyanobacteriota</taxon>
        <taxon>Cyanophyceae</taxon>
        <taxon>Oscillatoriophycideae</taxon>
        <taxon>Chroococcales</taxon>
        <taxon>Microcystaceae</taxon>
        <taxon>Microcystis</taxon>
    </lineage>
</organism>
<feature type="domain" description="Type I restriction modification DNA specificity" evidence="4">
    <location>
        <begin position="3"/>
        <end position="169"/>
    </location>
</feature>
<accession>A0A2Z6V3A4</accession>
<dbReference type="AlphaFoldDB" id="A0A2Z6V3A4"/>
<dbReference type="Gene3D" id="3.90.220.20">
    <property type="entry name" value="DNA methylase specificity domains"/>
    <property type="match status" value="2"/>
</dbReference>
<dbReference type="RefSeq" id="WP_110580641.1">
    <property type="nucleotide sequence ID" value="NZ_BDSG01000186.1"/>
</dbReference>
<dbReference type="Proteomes" id="UP000248272">
    <property type="component" value="Unassembled WGS sequence"/>
</dbReference>
<name>A0A2Z6V3A4_MICAE</name>
<dbReference type="PANTHER" id="PTHR30408">
    <property type="entry name" value="TYPE-1 RESTRICTION ENZYME ECOKI SPECIFICITY PROTEIN"/>
    <property type="match status" value="1"/>
</dbReference>
<dbReference type="CDD" id="cd17521">
    <property type="entry name" value="RMtype1_S_Sau13435ORF2165P_TRD2-CR2_like"/>
    <property type="match status" value="1"/>
</dbReference>
<evidence type="ECO:0000259" key="4">
    <source>
        <dbReference type="Pfam" id="PF01420"/>
    </source>
</evidence>
<dbReference type="SUPFAM" id="SSF116734">
    <property type="entry name" value="DNA methylase specificity domain"/>
    <property type="match status" value="2"/>
</dbReference>
<comment type="caution">
    <text evidence="5">The sequence shown here is derived from an EMBL/GenBank/DDBJ whole genome shotgun (WGS) entry which is preliminary data.</text>
</comment>
<evidence type="ECO:0000256" key="1">
    <source>
        <dbReference type="ARBA" id="ARBA00010923"/>
    </source>
</evidence>
<evidence type="ECO:0000256" key="2">
    <source>
        <dbReference type="ARBA" id="ARBA00022747"/>
    </source>
</evidence>
<proteinExistence type="inferred from homology"/>
<dbReference type="EMBL" id="BDSG01000186">
    <property type="protein sequence ID" value="GBL12588.1"/>
    <property type="molecule type" value="Genomic_DNA"/>
</dbReference>
<dbReference type="InterPro" id="IPR044946">
    <property type="entry name" value="Restrct_endonuc_typeI_TRD_sf"/>
</dbReference>
<dbReference type="Pfam" id="PF01420">
    <property type="entry name" value="Methylase_S"/>
    <property type="match status" value="2"/>
</dbReference>
<evidence type="ECO:0000256" key="3">
    <source>
        <dbReference type="ARBA" id="ARBA00023125"/>
    </source>
</evidence>
<comment type="similarity">
    <text evidence="1">Belongs to the type-I restriction system S methylase family.</text>
</comment>
<sequence>MKSKWKTKRLGDISTINYGYTAKASFNKADSLFLRITDIQDNFVDWKTVPYCSISEIDYEKYKLIDNDIVFARTGATTGKSYLIKKPPKSVAASYLIRLRLTDCDILPEFIAKYFQTPTYWNDISLGIVGSAQGGFNASKLSDLIIPVPPIEEQKRIVEILDKAFEGIAQAEANTRRNLINARELFDSYLASIHSDREKLRNLVDIRTGKLNSNAAEENGIYPFFTCSRDVYRINDYAFDCEAILLAGNNASGDFNVKHYSGKFNAYQRTYVITINPEKRVVYRYLYYQLLHSLKEFKQKSVGAATKFLKIGIIQDMEIPLPNIYEQNKIVVNLDSLQTKTQKLETIYQRKLEAIAELKQSILEKAFTGQLSQ</sequence>